<keyword evidence="2" id="KW-1185">Reference proteome</keyword>
<dbReference type="AlphaFoldDB" id="A0A2A9NA00"/>
<dbReference type="Proteomes" id="UP000242287">
    <property type="component" value="Unassembled WGS sequence"/>
</dbReference>
<protein>
    <submittedName>
        <fullName evidence="1">Uncharacterized protein</fullName>
    </submittedName>
</protein>
<name>A0A2A9NA00_9AGAR</name>
<evidence type="ECO:0000313" key="1">
    <source>
        <dbReference type="EMBL" id="PFH44576.1"/>
    </source>
</evidence>
<accession>A0A2A9NA00</accession>
<reference evidence="1 2" key="1">
    <citation type="submission" date="2014-02" db="EMBL/GenBank/DDBJ databases">
        <title>Transposable element dynamics among asymbiotic and ectomycorrhizal Amanita fungi.</title>
        <authorList>
            <consortium name="DOE Joint Genome Institute"/>
            <person name="Hess J."/>
            <person name="Skrede I."/>
            <person name="Wolfe B."/>
            <person name="LaButti K."/>
            <person name="Ohm R.A."/>
            <person name="Grigoriev I.V."/>
            <person name="Pringle A."/>
        </authorList>
    </citation>
    <scope>NUCLEOTIDE SEQUENCE [LARGE SCALE GENOMIC DNA]</scope>
    <source>
        <strain evidence="1 2">SKay4041</strain>
    </source>
</reference>
<gene>
    <name evidence="1" type="ORF">AMATHDRAFT_11463</name>
</gene>
<sequence length="157" mass="16868">MSNKGYSVSPSLVGLNNNAFSTAISSLRSTYQQELASDNALHYIDSVLHSRTNSPLQPPHFEHEDCSQHMETPPVTIPGPWSHSVTPKVSPVVSPQISYRPCSTDNNGNGNGAISCMRLAAFDESQNIAQLTPSHPLPAFLSSDFTSSAQGSTPKRS</sequence>
<organism evidence="1 2">
    <name type="scientific">Amanita thiersii Skay4041</name>
    <dbReference type="NCBI Taxonomy" id="703135"/>
    <lineage>
        <taxon>Eukaryota</taxon>
        <taxon>Fungi</taxon>
        <taxon>Dikarya</taxon>
        <taxon>Basidiomycota</taxon>
        <taxon>Agaricomycotina</taxon>
        <taxon>Agaricomycetes</taxon>
        <taxon>Agaricomycetidae</taxon>
        <taxon>Agaricales</taxon>
        <taxon>Pluteineae</taxon>
        <taxon>Amanitaceae</taxon>
        <taxon>Amanita</taxon>
    </lineage>
</organism>
<evidence type="ECO:0000313" key="2">
    <source>
        <dbReference type="Proteomes" id="UP000242287"/>
    </source>
</evidence>
<proteinExistence type="predicted"/>
<dbReference type="EMBL" id="KZ303308">
    <property type="protein sequence ID" value="PFH44576.1"/>
    <property type="molecule type" value="Genomic_DNA"/>
</dbReference>